<evidence type="ECO:0000313" key="2">
    <source>
        <dbReference type="Proteomes" id="UP001595616"/>
    </source>
</evidence>
<dbReference type="EMBL" id="JBHRYQ010000001">
    <property type="protein sequence ID" value="MFC3810406.1"/>
    <property type="molecule type" value="Genomic_DNA"/>
</dbReference>
<sequence length="260" mass="30372">MQSFVPFIKHFFTQNNIGFQYLNEGFDIIETETFDIWYFPMGFKIENYPKKTSEKLSLNIWEDQWISKPEIVMSRIKAQLGLLFSLPARVCKIMRIDKPQSDAFLAENHLQGVVSAKFKYGLFLPQNYFRLLPQGFTLPESDLLVGVLTVSQARKIYVGDTFKNSYEIVRFASLRDFQVKGAFSKLLKFFMLDKSPENLMTYVDKDWSTGANFYKMGFELKETLPQIFFDLNESGKRVKVEKNEGYRVFNTGSFKFVKDV</sequence>
<name>A0ABV7YTY0_9BACT</name>
<organism evidence="1 2">
    <name type="scientific">Lacihabitans lacunae</name>
    <dbReference type="NCBI Taxonomy" id="1028214"/>
    <lineage>
        <taxon>Bacteria</taxon>
        <taxon>Pseudomonadati</taxon>
        <taxon>Bacteroidota</taxon>
        <taxon>Cytophagia</taxon>
        <taxon>Cytophagales</taxon>
        <taxon>Leadbetterellaceae</taxon>
        <taxon>Lacihabitans</taxon>
    </lineage>
</organism>
<proteinExistence type="predicted"/>
<keyword evidence="2" id="KW-1185">Reference proteome</keyword>
<dbReference type="RefSeq" id="WP_379836519.1">
    <property type="nucleotide sequence ID" value="NZ_JBHRYQ010000001.1"/>
</dbReference>
<accession>A0ABV7YTY0</accession>
<dbReference type="Proteomes" id="UP001595616">
    <property type="component" value="Unassembled WGS sequence"/>
</dbReference>
<comment type="caution">
    <text evidence="1">The sequence shown here is derived from an EMBL/GenBank/DDBJ whole genome shotgun (WGS) entry which is preliminary data.</text>
</comment>
<gene>
    <name evidence="1" type="ORF">ACFOOI_07075</name>
</gene>
<protein>
    <submittedName>
        <fullName evidence="1">Uncharacterized protein</fullName>
    </submittedName>
</protein>
<evidence type="ECO:0000313" key="1">
    <source>
        <dbReference type="EMBL" id="MFC3810406.1"/>
    </source>
</evidence>
<reference evidence="2" key="1">
    <citation type="journal article" date="2019" name="Int. J. Syst. Evol. Microbiol.">
        <title>The Global Catalogue of Microorganisms (GCM) 10K type strain sequencing project: providing services to taxonomists for standard genome sequencing and annotation.</title>
        <authorList>
            <consortium name="The Broad Institute Genomics Platform"/>
            <consortium name="The Broad Institute Genome Sequencing Center for Infectious Disease"/>
            <person name="Wu L."/>
            <person name="Ma J."/>
        </authorList>
    </citation>
    <scope>NUCLEOTIDE SEQUENCE [LARGE SCALE GENOMIC DNA]</scope>
    <source>
        <strain evidence="2">CECT 7956</strain>
    </source>
</reference>